<feature type="transmembrane region" description="Helical" evidence="5">
    <location>
        <begin position="7"/>
        <end position="27"/>
    </location>
</feature>
<keyword evidence="3 5" id="KW-1133">Transmembrane helix</keyword>
<keyword evidence="2 5" id="KW-0812">Transmembrane</keyword>
<comment type="subcellular location">
    <subcellularLocation>
        <location evidence="1">Membrane</location>
        <topology evidence="1">Multi-pass membrane protein</topology>
    </subcellularLocation>
</comment>
<feature type="transmembrane region" description="Helical" evidence="5">
    <location>
        <begin position="187"/>
        <end position="207"/>
    </location>
</feature>
<organism evidence="7 8">
    <name type="scientific">BD1-7 clade bacterium</name>
    <dbReference type="NCBI Taxonomy" id="2029982"/>
    <lineage>
        <taxon>Bacteria</taxon>
        <taxon>Pseudomonadati</taxon>
        <taxon>Pseudomonadota</taxon>
        <taxon>Gammaproteobacteria</taxon>
        <taxon>Cellvibrionales</taxon>
        <taxon>Spongiibacteraceae</taxon>
        <taxon>BD1-7 clade</taxon>
    </lineage>
</organism>
<dbReference type="PANTHER" id="PTHR32322:SF9">
    <property type="entry name" value="AMINO-ACID METABOLITE EFFLUX PUMP-RELATED"/>
    <property type="match status" value="1"/>
</dbReference>
<dbReference type="AlphaFoldDB" id="A0A5S9PL12"/>
<feature type="domain" description="EamA" evidence="6">
    <location>
        <begin position="11"/>
        <end position="144"/>
    </location>
</feature>
<feature type="transmembrane region" description="Helical" evidence="5">
    <location>
        <begin position="156"/>
        <end position="175"/>
    </location>
</feature>
<protein>
    <recommendedName>
        <fullName evidence="6">EamA domain-containing protein</fullName>
    </recommendedName>
</protein>
<reference evidence="7 8" key="1">
    <citation type="submission" date="2019-11" db="EMBL/GenBank/DDBJ databases">
        <authorList>
            <person name="Holert J."/>
        </authorList>
    </citation>
    <scope>NUCLEOTIDE SEQUENCE [LARGE SCALE GENOMIC DNA]</scope>
    <source>
        <strain evidence="7">BC5_2</strain>
    </source>
</reference>
<evidence type="ECO:0000259" key="6">
    <source>
        <dbReference type="Pfam" id="PF00892"/>
    </source>
</evidence>
<evidence type="ECO:0000256" key="3">
    <source>
        <dbReference type="ARBA" id="ARBA00022989"/>
    </source>
</evidence>
<gene>
    <name evidence="7" type="ORF">DPBNPPHM_01095</name>
</gene>
<feature type="transmembrane region" description="Helical" evidence="5">
    <location>
        <begin position="127"/>
        <end position="150"/>
    </location>
</feature>
<feature type="transmembrane region" description="Helical" evidence="5">
    <location>
        <begin position="219"/>
        <end position="242"/>
    </location>
</feature>
<keyword evidence="4 5" id="KW-0472">Membrane</keyword>
<evidence type="ECO:0000256" key="1">
    <source>
        <dbReference type="ARBA" id="ARBA00004141"/>
    </source>
</evidence>
<dbReference type="OrthoDB" id="5186724at2"/>
<dbReference type="Pfam" id="PF00892">
    <property type="entry name" value="EamA"/>
    <property type="match status" value="2"/>
</dbReference>
<dbReference type="EMBL" id="CACSII010000012">
    <property type="protein sequence ID" value="CAA0104624.1"/>
    <property type="molecule type" value="Genomic_DNA"/>
</dbReference>
<evidence type="ECO:0000313" key="7">
    <source>
        <dbReference type="EMBL" id="CAA0104624.1"/>
    </source>
</evidence>
<feature type="transmembrane region" description="Helical" evidence="5">
    <location>
        <begin position="39"/>
        <end position="58"/>
    </location>
</feature>
<sequence length="301" mass="32442">MANSVRGPYVAGLLAVSILWAGTFLFVKVADRDIPPLSVMAVRAVISCSFMLLVFAVLKKPLLTDVRSLRHQASFAICGLLVAYMWFTIARSETVLSASHAAFLITFLPVSSWLIGVSLTHTRAFRWINLLGAVVAVSGIGFMVGVDNILQGSNNLWSSLLYISGLLAFSVSASLNKRWCTGMDPFVLTTFNLFYAALGLGTLALIFDAPFSASYHQDSLLALLGLGVFSTGVGYLIFYWLVLRAGAEFACLNGYLVPVLGVLMGVMFLGESVTPMQILGLFLALAGIYLSEWDNASLKGI</sequence>
<evidence type="ECO:0000256" key="5">
    <source>
        <dbReference type="SAM" id="Phobius"/>
    </source>
</evidence>
<feature type="domain" description="EamA" evidence="6">
    <location>
        <begin position="158"/>
        <end position="291"/>
    </location>
</feature>
<proteinExistence type="predicted"/>
<dbReference type="PANTHER" id="PTHR32322">
    <property type="entry name" value="INNER MEMBRANE TRANSPORTER"/>
    <property type="match status" value="1"/>
</dbReference>
<dbReference type="GO" id="GO:0016020">
    <property type="term" value="C:membrane"/>
    <property type="evidence" value="ECO:0007669"/>
    <property type="project" value="UniProtKB-SubCell"/>
</dbReference>
<feature type="transmembrane region" description="Helical" evidence="5">
    <location>
        <begin position="249"/>
        <end position="269"/>
    </location>
</feature>
<dbReference type="InterPro" id="IPR037185">
    <property type="entry name" value="EmrE-like"/>
</dbReference>
<feature type="transmembrane region" description="Helical" evidence="5">
    <location>
        <begin position="70"/>
        <end position="89"/>
    </location>
</feature>
<dbReference type="InterPro" id="IPR000620">
    <property type="entry name" value="EamA_dom"/>
</dbReference>
<dbReference type="InterPro" id="IPR050638">
    <property type="entry name" value="AA-Vitamin_Transporters"/>
</dbReference>
<evidence type="ECO:0000256" key="2">
    <source>
        <dbReference type="ARBA" id="ARBA00022692"/>
    </source>
</evidence>
<name>A0A5S9PL12_9GAMM</name>
<evidence type="ECO:0000313" key="8">
    <source>
        <dbReference type="Proteomes" id="UP000434580"/>
    </source>
</evidence>
<dbReference type="Proteomes" id="UP000434580">
    <property type="component" value="Unassembled WGS sequence"/>
</dbReference>
<feature type="transmembrane region" description="Helical" evidence="5">
    <location>
        <begin position="275"/>
        <end position="291"/>
    </location>
</feature>
<dbReference type="SUPFAM" id="SSF103481">
    <property type="entry name" value="Multidrug resistance efflux transporter EmrE"/>
    <property type="match status" value="1"/>
</dbReference>
<feature type="transmembrane region" description="Helical" evidence="5">
    <location>
        <begin position="95"/>
        <end position="115"/>
    </location>
</feature>
<accession>A0A5S9PL12</accession>
<evidence type="ECO:0000256" key="4">
    <source>
        <dbReference type="ARBA" id="ARBA00023136"/>
    </source>
</evidence>